<accession>A0A6P7GQS0</accession>
<dbReference type="InParanoid" id="A0A6P7GQS0"/>
<dbReference type="AlphaFoldDB" id="A0A6P7GQS0"/>
<protein>
    <submittedName>
        <fullName evidence="1">Uncharacterized protein LOC114345643</fullName>
    </submittedName>
</protein>
<gene>
    <name evidence="1" type="primary">LOC114345643</name>
</gene>
<sequence>MAKLSEFEEKGSGWALEKIISLEVNINKYEIGNGASSFIKLPDQIRNKNACINVKNNDEACFFWSIVSALYPSKANSDRTSSYPHYTTVLNVDGLETPMTIGGISKFEKQNGISVNVYGLEMNVAKEKTFYVSIPLRLCKIKLARHVNLLMVQDK</sequence>
<dbReference type="PANTHER" id="PTHR31511">
    <property type="entry name" value="PROTEIN CBG23764"/>
    <property type="match status" value="1"/>
</dbReference>
<dbReference type="RefSeq" id="XP_028152241.1">
    <property type="nucleotide sequence ID" value="XM_028296440.1"/>
</dbReference>
<proteinExistence type="predicted"/>
<name>A0A6P7GQS0_DIAVI</name>
<dbReference type="PANTHER" id="PTHR31511:SF12">
    <property type="entry name" value="RHO TERMINATION FACTOR N-TERMINAL DOMAIN-CONTAINING PROTEIN"/>
    <property type="match status" value="1"/>
</dbReference>
<evidence type="ECO:0000313" key="1">
    <source>
        <dbReference type="RefSeq" id="XP_028152241.1"/>
    </source>
</evidence>
<organism evidence="1">
    <name type="scientific">Diabrotica virgifera virgifera</name>
    <name type="common">western corn rootworm</name>
    <dbReference type="NCBI Taxonomy" id="50390"/>
    <lineage>
        <taxon>Eukaryota</taxon>
        <taxon>Metazoa</taxon>
        <taxon>Ecdysozoa</taxon>
        <taxon>Arthropoda</taxon>
        <taxon>Hexapoda</taxon>
        <taxon>Insecta</taxon>
        <taxon>Pterygota</taxon>
        <taxon>Neoptera</taxon>
        <taxon>Endopterygota</taxon>
        <taxon>Coleoptera</taxon>
        <taxon>Polyphaga</taxon>
        <taxon>Cucujiformia</taxon>
        <taxon>Chrysomeloidea</taxon>
        <taxon>Chrysomelidae</taxon>
        <taxon>Galerucinae</taxon>
        <taxon>Diabroticina</taxon>
        <taxon>Diabroticites</taxon>
        <taxon>Diabrotica</taxon>
    </lineage>
</organism>
<reference evidence="1" key="1">
    <citation type="submission" date="2025-08" db="UniProtKB">
        <authorList>
            <consortium name="RefSeq"/>
        </authorList>
    </citation>
    <scope>IDENTIFICATION</scope>
    <source>
        <tissue evidence="1">Whole insect</tissue>
    </source>
</reference>